<dbReference type="Proteomes" id="UP000295937">
    <property type="component" value="Unassembled WGS sequence"/>
</dbReference>
<evidence type="ECO:0000256" key="4">
    <source>
        <dbReference type="ARBA" id="ARBA00011738"/>
    </source>
</evidence>
<protein>
    <recommendedName>
        <fullName evidence="6">S-ribosylhomocysteine lyase</fullName>
        <ecNumber evidence="5">4.4.1.21</ecNumber>
    </recommendedName>
    <alternativeName>
        <fullName evidence="13">AI-2 synthesis protein</fullName>
    </alternativeName>
    <alternativeName>
        <fullName evidence="14">Autoinducer-2 production protein LuxS</fullName>
    </alternativeName>
</protein>
<comment type="cofactor">
    <cofactor evidence="2">
        <name>Fe cation</name>
        <dbReference type="ChEBI" id="CHEBI:24875"/>
    </cofactor>
</comment>
<keyword evidence="8" id="KW-0479">Metal-binding</keyword>
<keyword evidence="7" id="KW-0673">Quorum sensing</keyword>
<evidence type="ECO:0000256" key="12">
    <source>
        <dbReference type="ARBA" id="ARBA00024654"/>
    </source>
</evidence>
<name>A0A2P5T1M0_9GAMM</name>
<evidence type="ECO:0000256" key="5">
    <source>
        <dbReference type="ARBA" id="ARBA00012240"/>
    </source>
</evidence>
<dbReference type="InterPro" id="IPR037005">
    <property type="entry name" value="LuxS_sf"/>
</dbReference>
<evidence type="ECO:0000313" key="15">
    <source>
        <dbReference type="EMBL" id="PPI88485.1"/>
    </source>
</evidence>
<evidence type="ECO:0000313" key="16">
    <source>
        <dbReference type="Proteomes" id="UP000295937"/>
    </source>
</evidence>
<keyword evidence="11" id="KW-0456">Lyase</keyword>
<evidence type="ECO:0000256" key="1">
    <source>
        <dbReference type="ARBA" id="ARBA00000297"/>
    </source>
</evidence>
<dbReference type="GO" id="GO:0005506">
    <property type="term" value="F:iron ion binding"/>
    <property type="evidence" value="ECO:0007669"/>
    <property type="project" value="InterPro"/>
</dbReference>
<comment type="function">
    <text evidence="12">Involved in the synthesis of autoinducer 2 (AI-2) which is secreted by bacteria and is used to communicate both the cell density and the metabolic potential of the environment. The regulation of gene expression in response to changes in cell density is called quorum sensing. Catalyzes the transformation of S-ribosylhomocysteine (RHC) to homocysteine (HC) and 4,5-dihydroxy-2,3-pentadione (DPD).</text>
</comment>
<comment type="subunit">
    <text evidence="4">Homodimer.</text>
</comment>
<comment type="catalytic activity">
    <reaction evidence="1">
        <text>S-(5-deoxy-D-ribos-5-yl)-L-homocysteine = (S)-4,5-dihydroxypentane-2,3-dione + L-homocysteine</text>
        <dbReference type="Rhea" id="RHEA:17753"/>
        <dbReference type="ChEBI" id="CHEBI:29484"/>
        <dbReference type="ChEBI" id="CHEBI:58195"/>
        <dbReference type="ChEBI" id="CHEBI:58199"/>
        <dbReference type="EC" id="4.4.1.21"/>
    </reaction>
</comment>
<evidence type="ECO:0000256" key="7">
    <source>
        <dbReference type="ARBA" id="ARBA00022654"/>
    </source>
</evidence>
<comment type="caution">
    <text evidence="15">The sequence shown here is derived from an EMBL/GenBank/DDBJ whole genome shotgun (WGS) entry which is preliminary data.</text>
</comment>
<keyword evidence="9" id="KW-0071">Autoinducer synthesis</keyword>
<evidence type="ECO:0000256" key="9">
    <source>
        <dbReference type="ARBA" id="ARBA00022929"/>
    </source>
</evidence>
<dbReference type="Pfam" id="PF02664">
    <property type="entry name" value="LuxS"/>
    <property type="match status" value="1"/>
</dbReference>
<evidence type="ECO:0000256" key="6">
    <source>
        <dbReference type="ARBA" id="ARBA00015130"/>
    </source>
</evidence>
<dbReference type="OrthoDB" id="9788129at2"/>
<dbReference type="GO" id="GO:0043768">
    <property type="term" value="F:S-ribosylhomocysteine lyase activity"/>
    <property type="evidence" value="ECO:0007669"/>
    <property type="project" value="UniProtKB-EC"/>
</dbReference>
<dbReference type="SUPFAM" id="SSF63411">
    <property type="entry name" value="LuxS/MPP-like metallohydrolase"/>
    <property type="match status" value="1"/>
</dbReference>
<dbReference type="InterPro" id="IPR003815">
    <property type="entry name" value="S-ribosylhomocysteinase"/>
</dbReference>
<dbReference type="AlphaFoldDB" id="A0A2P5T1M0"/>
<accession>A0A2P5T1M0</accession>
<evidence type="ECO:0000256" key="10">
    <source>
        <dbReference type="ARBA" id="ARBA00023004"/>
    </source>
</evidence>
<reference evidence="15 16" key="1">
    <citation type="journal article" date="2018" name="Genome Biol. Evol.">
        <title>Cladogenesis and Genomic Streamlining in Extracellular Endosymbionts of Tropical Stink Bugs.</title>
        <authorList>
            <person name="Otero-Bravo A."/>
            <person name="Goffredi S."/>
            <person name="Sabree Z.L."/>
        </authorList>
    </citation>
    <scope>NUCLEOTIDE SEQUENCE [LARGE SCALE GENOMIC DNA]</scope>
    <source>
        <strain evidence="15 16">SoEO</strain>
    </source>
</reference>
<gene>
    <name evidence="15" type="ORF">CRV09_02915</name>
</gene>
<evidence type="ECO:0000256" key="11">
    <source>
        <dbReference type="ARBA" id="ARBA00023239"/>
    </source>
</evidence>
<sequence length="64" mass="7647">MVSLTIIYLYKYYQLVYLKIIQTLNKDCIAIFDLRFCRPNIDALTDCTIHTIEYLLSKIYATLY</sequence>
<evidence type="ECO:0000256" key="2">
    <source>
        <dbReference type="ARBA" id="ARBA00001962"/>
    </source>
</evidence>
<comment type="similarity">
    <text evidence="3">Belongs to the LuxS family.</text>
</comment>
<dbReference type="InterPro" id="IPR011249">
    <property type="entry name" value="Metalloenz_LuxS/M16"/>
</dbReference>
<dbReference type="EMBL" id="PDKR01000004">
    <property type="protein sequence ID" value="PPI88485.1"/>
    <property type="molecule type" value="Genomic_DNA"/>
</dbReference>
<dbReference type="GO" id="GO:0009372">
    <property type="term" value="P:quorum sensing"/>
    <property type="evidence" value="ECO:0007669"/>
    <property type="project" value="UniProtKB-KW"/>
</dbReference>
<evidence type="ECO:0000256" key="14">
    <source>
        <dbReference type="ARBA" id="ARBA00031777"/>
    </source>
</evidence>
<dbReference type="Gene3D" id="3.30.1360.80">
    <property type="entry name" value="S-ribosylhomocysteinase (LuxS)"/>
    <property type="match status" value="1"/>
</dbReference>
<evidence type="ECO:0000256" key="13">
    <source>
        <dbReference type="ARBA" id="ARBA00030600"/>
    </source>
</evidence>
<evidence type="ECO:0000256" key="3">
    <source>
        <dbReference type="ARBA" id="ARBA00007311"/>
    </source>
</evidence>
<proteinExistence type="inferred from homology"/>
<organism evidence="15 16">
    <name type="scientific">Candidatus Pantoea edessiphila</name>
    <dbReference type="NCBI Taxonomy" id="2044610"/>
    <lineage>
        <taxon>Bacteria</taxon>
        <taxon>Pseudomonadati</taxon>
        <taxon>Pseudomonadota</taxon>
        <taxon>Gammaproteobacteria</taxon>
        <taxon>Enterobacterales</taxon>
        <taxon>Erwiniaceae</taxon>
        <taxon>Pantoea</taxon>
    </lineage>
</organism>
<evidence type="ECO:0000256" key="8">
    <source>
        <dbReference type="ARBA" id="ARBA00022723"/>
    </source>
</evidence>
<dbReference type="EC" id="4.4.1.21" evidence="5"/>
<keyword evidence="10" id="KW-0408">Iron</keyword>